<dbReference type="RefSeq" id="WP_125672593.1">
    <property type="nucleotide sequence ID" value="NZ_RCOS01000157.1"/>
</dbReference>
<accession>A0A3R9QUE6</accession>
<sequence>MLELTIRSGEYVAVYADGVFIPLQKLPSARKISSELKVEKEFVGSRKHPAFKYRMEPPEGTVFKKASYGEKPRYYIYRNGKLEEVEPEIEERDISNDIKMRITRVGDAEEVLLLLKPNAKRALEELIHENRIGYPLIDRINCSDRAYGLFYYCEVPKDGTESIVSMLQEKMQGRGKYVNVDSSWMADKLSISGLDPDTMRELREYVNREIPQAVQEASDKFLVLNYSVITYLDRADALQGIADLLEERGYDVSRLREVISRDHWSPLWKDRGKILALSREAKMSGNVYIYQENLSLVAAGDVFPHKEELKEEGFSWTGSHYVKDLLGCMDRGLDSLRRMREKGFIVDDEAMSICSEIHEMFSAPREECHSIMGNHPLREKVTTRLSYTRGPENIKDLKRRDLYSLVCIVKPKEFLDSDDFKKLKVFMEDKGCKYDSGRFICPIEAGI</sequence>
<evidence type="ECO:0000313" key="2">
    <source>
        <dbReference type="Proteomes" id="UP000277582"/>
    </source>
</evidence>
<gene>
    <name evidence="1" type="ORF">D6D85_14130</name>
</gene>
<evidence type="ECO:0000313" key="1">
    <source>
        <dbReference type="EMBL" id="RSN72369.1"/>
    </source>
</evidence>
<dbReference type="Proteomes" id="UP000277582">
    <property type="component" value="Unassembled WGS sequence"/>
</dbReference>
<reference evidence="1 2" key="1">
    <citation type="submission" date="2018-10" db="EMBL/GenBank/DDBJ databases">
        <title>Co-occurring genomic capacity for anaerobic methane metabolism and dissimilatory sulfite reduction discovered in the Korarchaeota.</title>
        <authorList>
            <person name="Mckay L.J."/>
            <person name="Dlakic M."/>
            <person name="Fields M.W."/>
            <person name="Delmont T.O."/>
            <person name="Eren A.M."/>
            <person name="Jay Z.J."/>
            <person name="Klingelsmith K.B."/>
            <person name="Rusch D.B."/>
            <person name="Inskeep W.P."/>
        </authorList>
    </citation>
    <scope>NUCLEOTIDE SEQUENCE [LARGE SCALE GENOMIC DNA]</scope>
    <source>
        <strain evidence="1 2">MDKW</strain>
    </source>
</reference>
<name>A0A3R9QUE6_9CREN</name>
<protein>
    <submittedName>
        <fullName evidence="1">Uncharacterized protein</fullName>
    </submittedName>
</protein>
<keyword evidence="2" id="KW-1185">Reference proteome</keyword>
<comment type="caution">
    <text evidence="1">The sequence shown here is derived from an EMBL/GenBank/DDBJ whole genome shotgun (WGS) entry which is preliminary data.</text>
</comment>
<dbReference type="AlphaFoldDB" id="A0A3R9QUE6"/>
<proteinExistence type="predicted"/>
<organism evidence="1 2">
    <name type="scientific">Candidatus Methanodesulfokora washburnensis</name>
    <dbReference type="NCBI Taxonomy" id="2478471"/>
    <lineage>
        <taxon>Archaea</taxon>
        <taxon>Thermoproteota</taxon>
        <taxon>Candidatus Korarchaeia</taxon>
        <taxon>Candidatus Korarchaeia incertae sedis</taxon>
        <taxon>Candidatus Methanodesulfokora</taxon>
    </lineage>
</organism>
<dbReference type="EMBL" id="RCOS01000157">
    <property type="protein sequence ID" value="RSN72369.1"/>
    <property type="molecule type" value="Genomic_DNA"/>
</dbReference>